<protein>
    <recommendedName>
        <fullName evidence="3">Secreted protein</fullName>
    </recommendedName>
</protein>
<sequence>MPVIGISLLTTFLGGDIYTDHQGTDDQCALKISVAPEVPPISVYQCQLSALINANCQCPLVPHQCHISVPI</sequence>
<evidence type="ECO:0000313" key="1">
    <source>
        <dbReference type="EMBL" id="CAI9577971.1"/>
    </source>
</evidence>
<gene>
    <name evidence="1" type="ORF">SPARVUS_LOCUS8799788</name>
</gene>
<dbReference type="Proteomes" id="UP001162483">
    <property type="component" value="Unassembled WGS sequence"/>
</dbReference>
<proteinExistence type="predicted"/>
<comment type="caution">
    <text evidence="1">The sequence shown here is derived from an EMBL/GenBank/DDBJ whole genome shotgun (WGS) entry which is preliminary data.</text>
</comment>
<dbReference type="EMBL" id="CATNWA010014964">
    <property type="protein sequence ID" value="CAI9577971.1"/>
    <property type="molecule type" value="Genomic_DNA"/>
</dbReference>
<keyword evidence="2" id="KW-1185">Reference proteome</keyword>
<accession>A0ABN9E2U7</accession>
<organism evidence="1 2">
    <name type="scientific">Staurois parvus</name>
    <dbReference type="NCBI Taxonomy" id="386267"/>
    <lineage>
        <taxon>Eukaryota</taxon>
        <taxon>Metazoa</taxon>
        <taxon>Chordata</taxon>
        <taxon>Craniata</taxon>
        <taxon>Vertebrata</taxon>
        <taxon>Euteleostomi</taxon>
        <taxon>Amphibia</taxon>
        <taxon>Batrachia</taxon>
        <taxon>Anura</taxon>
        <taxon>Neobatrachia</taxon>
        <taxon>Ranoidea</taxon>
        <taxon>Ranidae</taxon>
        <taxon>Staurois</taxon>
    </lineage>
</organism>
<evidence type="ECO:0008006" key="3">
    <source>
        <dbReference type="Google" id="ProtNLM"/>
    </source>
</evidence>
<evidence type="ECO:0000313" key="2">
    <source>
        <dbReference type="Proteomes" id="UP001162483"/>
    </source>
</evidence>
<reference evidence="1" key="1">
    <citation type="submission" date="2023-05" db="EMBL/GenBank/DDBJ databases">
        <authorList>
            <person name="Stuckert A."/>
        </authorList>
    </citation>
    <scope>NUCLEOTIDE SEQUENCE</scope>
</reference>
<name>A0ABN9E2U7_9NEOB</name>